<dbReference type="GO" id="GO:0036064">
    <property type="term" value="C:ciliary basal body"/>
    <property type="evidence" value="ECO:0007669"/>
    <property type="project" value="TreeGrafter"/>
</dbReference>
<keyword evidence="3" id="KW-1185">Reference proteome</keyword>
<dbReference type="Ensembl" id="ENSCSET00000007528.1">
    <property type="protein sequence ID" value="ENSCSEP00000007449.1"/>
    <property type="gene ID" value="ENSCSEG00000004809.1"/>
</dbReference>
<evidence type="ECO:0000313" key="3">
    <source>
        <dbReference type="Proteomes" id="UP000265120"/>
    </source>
</evidence>
<dbReference type="AlphaFoldDB" id="A0A3P8V037"/>
<feature type="region of interest" description="Disordered" evidence="1">
    <location>
        <begin position="247"/>
        <end position="272"/>
    </location>
</feature>
<dbReference type="InterPro" id="IPR029357">
    <property type="entry name" value="SPATA7"/>
</dbReference>
<dbReference type="KEGG" id="csem:103379658"/>
<feature type="compositionally biased region" description="Polar residues" evidence="1">
    <location>
        <begin position="248"/>
        <end position="268"/>
    </location>
</feature>
<feature type="region of interest" description="Disordered" evidence="1">
    <location>
        <begin position="192"/>
        <end position="217"/>
    </location>
</feature>
<dbReference type="GO" id="GO:0000226">
    <property type="term" value="P:microtubule cytoskeleton organization"/>
    <property type="evidence" value="ECO:0007669"/>
    <property type="project" value="TreeGrafter"/>
</dbReference>
<dbReference type="Proteomes" id="UP000265120">
    <property type="component" value="Chromosome 1"/>
</dbReference>
<dbReference type="OMA" id="FITEHEW"/>
<dbReference type="GO" id="GO:0120200">
    <property type="term" value="C:rod photoreceptor outer segment"/>
    <property type="evidence" value="ECO:0007669"/>
    <property type="project" value="TreeGrafter"/>
</dbReference>
<protein>
    <submittedName>
        <fullName evidence="2">Spermatogenesis associated 7</fullName>
    </submittedName>
</protein>
<reference evidence="2" key="2">
    <citation type="submission" date="2025-08" db="UniProtKB">
        <authorList>
            <consortium name="Ensembl"/>
        </authorList>
    </citation>
    <scope>IDENTIFICATION</scope>
</reference>
<dbReference type="GO" id="GO:0120206">
    <property type="term" value="C:photoreceptor distal connecting cilium"/>
    <property type="evidence" value="ECO:0007669"/>
    <property type="project" value="TreeGrafter"/>
</dbReference>
<organism evidence="2 3">
    <name type="scientific">Cynoglossus semilaevis</name>
    <name type="common">Tongue sole</name>
    <dbReference type="NCBI Taxonomy" id="244447"/>
    <lineage>
        <taxon>Eukaryota</taxon>
        <taxon>Metazoa</taxon>
        <taxon>Chordata</taxon>
        <taxon>Craniata</taxon>
        <taxon>Vertebrata</taxon>
        <taxon>Euteleostomi</taxon>
        <taxon>Actinopterygii</taxon>
        <taxon>Neopterygii</taxon>
        <taxon>Teleostei</taxon>
        <taxon>Neoteleostei</taxon>
        <taxon>Acanthomorphata</taxon>
        <taxon>Carangaria</taxon>
        <taxon>Pleuronectiformes</taxon>
        <taxon>Pleuronectoidei</taxon>
        <taxon>Cynoglossidae</taxon>
        <taxon>Cynoglossinae</taxon>
        <taxon>Cynoglossus</taxon>
    </lineage>
</organism>
<dbReference type="GO" id="GO:0005930">
    <property type="term" value="C:axoneme"/>
    <property type="evidence" value="ECO:0007669"/>
    <property type="project" value="TreeGrafter"/>
</dbReference>
<dbReference type="GO" id="GO:0045494">
    <property type="term" value="P:photoreceptor cell maintenance"/>
    <property type="evidence" value="ECO:0007669"/>
    <property type="project" value="TreeGrafter"/>
</dbReference>
<dbReference type="PANTHER" id="PTHR14917:SF4">
    <property type="entry name" value="SPERMATOGENESIS-ASSOCIATED 7"/>
    <property type="match status" value="1"/>
</dbReference>
<dbReference type="GeneTree" id="ENSGT00390000014113"/>
<dbReference type="STRING" id="244447.ENSCSEP00000007449"/>
<accession>A0A3P8V037</accession>
<evidence type="ECO:0000313" key="2">
    <source>
        <dbReference type="Ensembl" id="ENSCSEP00000007449.1"/>
    </source>
</evidence>
<feature type="region of interest" description="Disordered" evidence="1">
    <location>
        <begin position="108"/>
        <end position="145"/>
    </location>
</feature>
<proteinExistence type="predicted"/>
<dbReference type="InParanoid" id="A0A3P8V037"/>
<sequence length="350" mass="39807">MQFSKSCSSGKLTQSVIDHMKSHHKRVYSAKAVVDTSVPKSMIQIYNGQRNRDRFSQKSTTTFCSLAQSQLSVQNDDEPYLCLRCPLDSSPGLSPSFLPKHIVYESSKLDHSRHTSPRSSLHRKQLTCSPSGSGGQGCSKTFRGPVQNKATKDMFQKYSDNFTTKKPFTPRILKSNQSSTLGNYRYYRGPRRRLPPDCSDSNVMHHGNNDTSTKNKECVQEVDETSQGFITEHEWSEDEVNEIYLSPPRQQSQGNTTCNPTSRQSAEASKSPALETIFAEQQEELKYLEFISAVTEDILSRTHISDRSLDLVMKRHFDMNQHQLDEGKMRHLLAVLREDFKDSTNNQSNH</sequence>
<name>A0A3P8V037_CYNSE</name>
<dbReference type="Pfam" id="PF15244">
    <property type="entry name" value="HSD3"/>
    <property type="match status" value="2"/>
</dbReference>
<feature type="compositionally biased region" description="Basic residues" evidence="1">
    <location>
        <begin position="114"/>
        <end position="125"/>
    </location>
</feature>
<reference evidence="2 3" key="1">
    <citation type="journal article" date="2014" name="Nat. Genet.">
        <title>Whole-genome sequence of a flatfish provides insights into ZW sex chromosome evolution and adaptation to a benthic lifestyle.</title>
        <authorList>
            <person name="Chen S."/>
            <person name="Zhang G."/>
            <person name="Shao C."/>
            <person name="Huang Q."/>
            <person name="Liu G."/>
            <person name="Zhang P."/>
            <person name="Song W."/>
            <person name="An N."/>
            <person name="Chalopin D."/>
            <person name="Volff J.N."/>
            <person name="Hong Y."/>
            <person name="Li Q."/>
            <person name="Sha Z."/>
            <person name="Zhou H."/>
            <person name="Xie M."/>
            <person name="Yu Q."/>
            <person name="Liu Y."/>
            <person name="Xiang H."/>
            <person name="Wang N."/>
            <person name="Wu K."/>
            <person name="Yang C."/>
            <person name="Zhou Q."/>
            <person name="Liao X."/>
            <person name="Yang L."/>
            <person name="Hu Q."/>
            <person name="Zhang J."/>
            <person name="Meng L."/>
            <person name="Jin L."/>
            <person name="Tian Y."/>
            <person name="Lian J."/>
            <person name="Yang J."/>
            <person name="Miao G."/>
            <person name="Liu S."/>
            <person name="Liang Z."/>
            <person name="Yan F."/>
            <person name="Li Y."/>
            <person name="Sun B."/>
            <person name="Zhang H."/>
            <person name="Zhang J."/>
            <person name="Zhu Y."/>
            <person name="Du M."/>
            <person name="Zhao Y."/>
            <person name="Schartl M."/>
            <person name="Tang Q."/>
            <person name="Wang J."/>
        </authorList>
    </citation>
    <scope>NUCLEOTIDE SEQUENCE</scope>
</reference>
<evidence type="ECO:0000256" key="1">
    <source>
        <dbReference type="SAM" id="MobiDB-lite"/>
    </source>
</evidence>
<reference evidence="2" key="3">
    <citation type="submission" date="2025-09" db="UniProtKB">
        <authorList>
            <consortium name="Ensembl"/>
        </authorList>
    </citation>
    <scope>IDENTIFICATION</scope>
</reference>
<dbReference type="PANTHER" id="PTHR14917">
    <property type="entry name" value="SPERMATOGENESIS-ASSOCIATED PROTEIN 7"/>
    <property type="match status" value="1"/>
</dbReference>